<protein>
    <submittedName>
        <fullName evidence="6">5'-nucleotidase</fullName>
    </submittedName>
</protein>
<dbReference type="PANTHER" id="PTHR11575">
    <property type="entry name" value="5'-NUCLEOTIDASE-RELATED"/>
    <property type="match status" value="1"/>
</dbReference>
<dbReference type="PROSITE" id="PS00786">
    <property type="entry name" value="5_NUCLEOTIDASE_2"/>
    <property type="match status" value="1"/>
</dbReference>
<evidence type="ECO:0000256" key="2">
    <source>
        <dbReference type="ARBA" id="ARBA00022729"/>
    </source>
</evidence>
<evidence type="ECO:0000313" key="7">
    <source>
        <dbReference type="Proteomes" id="UP000192906"/>
    </source>
</evidence>
<dbReference type="InterPro" id="IPR006146">
    <property type="entry name" value="5'-Nucleotdase_CS"/>
</dbReference>
<evidence type="ECO:0000256" key="3">
    <source>
        <dbReference type="RuleBase" id="RU362119"/>
    </source>
</evidence>
<dbReference type="InterPro" id="IPR004843">
    <property type="entry name" value="Calcineurin-like_PHP"/>
</dbReference>
<reference evidence="7" key="1">
    <citation type="submission" date="2017-04" db="EMBL/GenBank/DDBJ databases">
        <authorList>
            <person name="Varghese N."/>
            <person name="Submissions S."/>
        </authorList>
    </citation>
    <scope>NUCLEOTIDE SEQUENCE [LARGE SCALE GENOMIC DNA]</scope>
    <source>
        <strain evidence="7">K3S</strain>
    </source>
</reference>
<feature type="domain" description="5'-Nucleotidase C-terminal" evidence="5">
    <location>
        <begin position="330"/>
        <end position="498"/>
    </location>
</feature>
<organism evidence="6 7">
    <name type="scientific">Desulfovibrio gilichinskyi</name>
    <dbReference type="NCBI Taxonomy" id="1519643"/>
    <lineage>
        <taxon>Bacteria</taxon>
        <taxon>Pseudomonadati</taxon>
        <taxon>Thermodesulfobacteriota</taxon>
        <taxon>Desulfovibrionia</taxon>
        <taxon>Desulfovibrionales</taxon>
        <taxon>Desulfovibrionaceae</taxon>
        <taxon>Desulfovibrio</taxon>
    </lineage>
</organism>
<proteinExistence type="inferred from homology"/>
<evidence type="ECO:0000259" key="5">
    <source>
        <dbReference type="Pfam" id="PF02872"/>
    </source>
</evidence>
<dbReference type="OrthoDB" id="9803927at2"/>
<dbReference type="GO" id="GO:0000166">
    <property type="term" value="F:nucleotide binding"/>
    <property type="evidence" value="ECO:0007669"/>
    <property type="project" value="UniProtKB-KW"/>
</dbReference>
<dbReference type="GO" id="GO:0009166">
    <property type="term" value="P:nucleotide catabolic process"/>
    <property type="evidence" value="ECO:0007669"/>
    <property type="project" value="InterPro"/>
</dbReference>
<keyword evidence="3" id="KW-0378">Hydrolase</keyword>
<evidence type="ECO:0000259" key="4">
    <source>
        <dbReference type="Pfam" id="PF00149"/>
    </source>
</evidence>
<dbReference type="PRINTS" id="PR01607">
    <property type="entry name" value="APYRASEFAMLY"/>
</dbReference>
<evidence type="ECO:0000256" key="1">
    <source>
        <dbReference type="ARBA" id="ARBA00006654"/>
    </source>
</evidence>
<dbReference type="AlphaFoldDB" id="A0A1X7C8D6"/>
<dbReference type="SUPFAM" id="SSF55816">
    <property type="entry name" value="5'-nucleotidase (syn. UDP-sugar hydrolase), C-terminal domain"/>
    <property type="match status" value="1"/>
</dbReference>
<dbReference type="InterPro" id="IPR029052">
    <property type="entry name" value="Metallo-depent_PP-like"/>
</dbReference>
<dbReference type="PANTHER" id="PTHR11575:SF24">
    <property type="entry name" value="5'-NUCLEOTIDASE"/>
    <property type="match status" value="1"/>
</dbReference>
<dbReference type="GO" id="GO:0046872">
    <property type="term" value="F:metal ion binding"/>
    <property type="evidence" value="ECO:0007669"/>
    <property type="project" value="InterPro"/>
</dbReference>
<dbReference type="InterPro" id="IPR006179">
    <property type="entry name" value="5_nucleotidase/apyrase"/>
</dbReference>
<gene>
    <name evidence="6" type="ORF">SAMN06295933_0499</name>
</gene>
<keyword evidence="2" id="KW-0732">Signal</keyword>
<dbReference type="EMBL" id="FWZU01000001">
    <property type="protein sequence ID" value="SME91959.1"/>
    <property type="molecule type" value="Genomic_DNA"/>
</dbReference>
<dbReference type="Pfam" id="PF00149">
    <property type="entry name" value="Metallophos"/>
    <property type="match status" value="1"/>
</dbReference>
<dbReference type="STRING" id="1519643.SAMN06295933_0499"/>
<dbReference type="GO" id="GO:0016788">
    <property type="term" value="F:hydrolase activity, acting on ester bonds"/>
    <property type="evidence" value="ECO:0007669"/>
    <property type="project" value="InterPro"/>
</dbReference>
<evidence type="ECO:0000313" key="6">
    <source>
        <dbReference type="EMBL" id="SME91959.1"/>
    </source>
</evidence>
<dbReference type="InterPro" id="IPR036907">
    <property type="entry name" value="5'-Nucleotdase_C_sf"/>
</dbReference>
<dbReference type="Proteomes" id="UP000192906">
    <property type="component" value="Unassembled WGS sequence"/>
</dbReference>
<keyword evidence="3" id="KW-0547">Nucleotide-binding</keyword>
<comment type="similarity">
    <text evidence="1 3">Belongs to the 5'-nucleotidase family.</text>
</comment>
<feature type="domain" description="Calcineurin-like phosphoesterase" evidence="4">
    <location>
        <begin position="58"/>
        <end position="244"/>
    </location>
</feature>
<dbReference type="RefSeq" id="WP_085097793.1">
    <property type="nucleotide sequence ID" value="NZ_FWZU01000001.1"/>
</dbReference>
<dbReference type="Gene3D" id="3.90.780.10">
    <property type="entry name" value="5'-Nucleotidase, C-terminal domain"/>
    <property type="match status" value="1"/>
</dbReference>
<accession>A0A1X7C8D6</accession>
<name>A0A1X7C8D6_9BACT</name>
<sequence length="549" mass="60450">MRQLTILISLITFILLSTPCSASKWDVIILTTSGLNGQLVPFSEKSELNNGNMLRTFGGFARIQTVFESYRQKFPNKTITIATGDDLMGESIQDDQGKVVLDAMNRMGFDISTLGNHEFDRGSNILAKYLANKNFPTIVSNLIINPGSRLLKYIKPYTVIERGLVRIGFMGLILPELTMISNPGTTTSVNHDLLEVARLTARKLVNEEHADIVVLLSHISIDDQKLILESIPEINIICGGQTHKDIFPGQEVIARDGPTTGLMVQGGARGRFVGVLKLRIDDGHLENHEWTIIPITNSIQPNKETFDFIKAHMTKKLSTAMLTISTKPLDTEVKSIRIQDEPAGKIISKILMDKFKTDIAFQNSGGIRGNKIIPAGPIYASDIDTMLPFGNTVTIIKITGEELKQVLERSVQNLPESSGAYLQTAGVQYTLDLNGTPQTLNITKQGKVISIKTHGSRISNIKIHDKSGNYIPIVNDKMYSIATNSFLASGGDGYITLKNSKQKVETFIKMSEVIKSGLSKMNSITYGNEISTFNLNGDPFFTVSQSPDK</sequence>
<keyword evidence="7" id="KW-1185">Reference proteome</keyword>
<dbReference type="InterPro" id="IPR008334">
    <property type="entry name" value="5'-Nucleotdase_C"/>
</dbReference>
<dbReference type="SUPFAM" id="SSF56300">
    <property type="entry name" value="Metallo-dependent phosphatases"/>
    <property type="match status" value="1"/>
</dbReference>
<dbReference type="Pfam" id="PF02872">
    <property type="entry name" value="5_nucleotid_C"/>
    <property type="match status" value="1"/>
</dbReference>
<dbReference type="Gene3D" id="3.60.21.10">
    <property type="match status" value="1"/>
</dbReference>